<dbReference type="OrthoDB" id="3237109at2"/>
<organism evidence="1 2">
    <name type="scientific">Microterricola gilva</name>
    <dbReference type="NCBI Taxonomy" id="393267"/>
    <lineage>
        <taxon>Bacteria</taxon>
        <taxon>Bacillati</taxon>
        <taxon>Actinomycetota</taxon>
        <taxon>Actinomycetes</taxon>
        <taxon>Micrococcales</taxon>
        <taxon>Microbacteriaceae</taxon>
        <taxon>Microterricola</taxon>
    </lineage>
</organism>
<dbReference type="AlphaFoldDB" id="A0A4Q8APX8"/>
<reference evidence="1 2" key="1">
    <citation type="submission" date="2019-02" db="EMBL/GenBank/DDBJ databases">
        <title>Sequencing the genomes of 1000 actinobacteria strains.</title>
        <authorList>
            <person name="Klenk H.-P."/>
        </authorList>
    </citation>
    <scope>NUCLEOTIDE SEQUENCE [LARGE SCALE GENOMIC DNA]</scope>
    <source>
        <strain evidence="1 2">DSM 18319</strain>
    </source>
</reference>
<keyword evidence="2" id="KW-1185">Reference proteome</keyword>
<evidence type="ECO:0000313" key="2">
    <source>
        <dbReference type="Proteomes" id="UP000291483"/>
    </source>
</evidence>
<evidence type="ECO:0008006" key="3">
    <source>
        <dbReference type="Google" id="ProtNLM"/>
    </source>
</evidence>
<comment type="caution">
    <text evidence="1">The sequence shown here is derived from an EMBL/GenBank/DDBJ whole genome shotgun (WGS) entry which is preliminary data.</text>
</comment>
<dbReference type="RefSeq" id="WP_130506902.1">
    <property type="nucleotide sequence ID" value="NZ_SHLC01000001.1"/>
</dbReference>
<dbReference type="Proteomes" id="UP000291483">
    <property type="component" value="Unassembled WGS sequence"/>
</dbReference>
<sequence length="134" mass="14092">MTTQAGSGFHQGGTVLVEGVAEVSRRLRAAGSDLSEMSELMHRLGNIVIANARVPAKSGSLASTLRAGKGKTKAVVRAGYRNRGAHAGVVHYGDPHRGTRPQPFLTDALKRSQGRIVSELSAGITTILHNNGLK</sequence>
<proteinExistence type="predicted"/>
<protein>
    <recommendedName>
        <fullName evidence="3">HK97 gp10 family phage protein</fullName>
    </recommendedName>
</protein>
<gene>
    <name evidence="1" type="ORF">EV379_3116</name>
</gene>
<evidence type="ECO:0000313" key="1">
    <source>
        <dbReference type="EMBL" id="RZU66750.1"/>
    </source>
</evidence>
<name>A0A4Q8APX8_9MICO</name>
<accession>A0A4Q8APX8</accession>
<dbReference type="EMBL" id="SHLC01000001">
    <property type="protein sequence ID" value="RZU66750.1"/>
    <property type="molecule type" value="Genomic_DNA"/>
</dbReference>